<protein>
    <submittedName>
        <fullName evidence="3">DUF1156 domain-containing protein</fullName>
    </submittedName>
</protein>
<evidence type="ECO:0000256" key="1">
    <source>
        <dbReference type="SAM" id="MobiDB-lite"/>
    </source>
</evidence>
<keyword evidence="3" id="KW-0614">Plasmid</keyword>
<geneLocation type="plasmid" evidence="3 4">
    <name>unnamed1</name>
</geneLocation>
<dbReference type="InterPro" id="IPR029063">
    <property type="entry name" value="SAM-dependent_MTases_sf"/>
</dbReference>
<dbReference type="Gene3D" id="3.40.50.150">
    <property type="entry name" value="Vaccinia Virus protein VP39"/>
    <property type="match status" value="1"/>
</dbReference>
<evidence type="ECO:0000313" key="4">
    <source>
        <dbReference type="Proteomes" id="UP001057580"/>
    </source>
</evidence>
<dbReference type="GeneID" id="74945097"/>
<evidence type="ECO:0000313" key="3">
    <source>
        <dbReference type="EMBL" id="UWM57058.1"/>
    </source>
</evidence>
<reference evidence="3" key="1">
    <citation type="submission" date="2022-09" db="EMBL/GenBank/DDBJ databases">
        <title>Diverse halophilic archaea isolated from saline environments.</title>
        <authorList>
            <person name="Cui H.-L."/>
        </authorList>
    </citation>
    <scope>NUCLEOTIDE SEQUENCE</scope>
    <source>
        <strain evidence="3">ZS-35-S2</strain>
        <plasmid evidence="3">unnamed1</plasmid>
    </source>
</reference>
<dbReference type="SUPFAM" id="SSF53335">
    <property type="entry name" value="S-adenosyl-L-methionine-dependent methyltransferases"/>
    <property type="match status" value="2"/>
</dbReference>
<dbReference type="Pfam" id="PF06634">
    <property type="entry name" value="DUF1156"/>
    <property type="match status" value="1"/>
</dbReference>
<feature type="compositionally biased region" description="Basic and acidic residues" evidence="1">
    <location>
        <begin position="840"/>
        <end position="855"/>
    </location>
</feature>
<dbReference type="KEGG" id="ssai:N0B31_21705"/>
<feature type="domain" description="DUF1156" evidence="2">
    <location>
        <begin position="24"/>
        <end position="72"/>
    </location>
</feature>
<sequence>MSENPIHDSEEDSSLKPLAIEGKLPLKTVGIENLREANPQYLPPHRYLHPWFARRPTPASRLAILASVLPQGIDSDDLLRWMQIGPNREVEGSLNEYVERKKATEDQRSGNLESHYGYPRPFTQSPTDSERAEIHEALREHWDGELPSVLDPTAGGGVIPYESLRYGLPTHANELNPVPSLILKVMLEYAPAVGDIESEVKRWAKKVDDRAKPRIQEYFPSTRESHTPDNYVCTYHVQCRSCGAEIPLVTKWWIRTRSDGIRVVVRPEILDDGTVEYEVIVNPDEEDLRGFDADNGPVSRGGDAECLRCGVVTEDDEVRERFNEGEFDYDVYCVRYLKSDGHHGFRSPNEADVEALDAARDRIQSDFELSTFLSTPIPEGNKTAEPRNFGINQWRELFSPRQLVCNYEYVDAINHFQPQIEEEHNQKTAEAILTLLTLSFSKLIDRNSRLADWDTSKGYPSRMFKGKNLAFKRVFTDNNISVGGVDFVSYVDKIYQSYGELVGYLPEGSDPANVSVGDAANLNQAEDSVSAVVVDPPYYSSIMYAELSDVFYVWMRELLDDVFPDIFRESLTDKENEAVANPDRFDGVAGNGSSKRDLANDSYERKMSEIFSELYRVLEPGGVMTVMFTHKETDAWDTLTMSLINSGFTITSTHPITSEMPQRAGMRESASADSTLLLTGRKPHQERDPENAVPTLWNDVKSDTRAAAKNAARDLIDSGLSLTKTDVIISAFGPTLRVFADAYPVVDDEDNEVPPRRALEEAREAVTQVLVDEYLEAEGIGDLDDITEWYILCWLVHESDTFSYDEGLQLGYGIGVDVDDIKRSTKTWRKSRGDMRLRGHADRVQNANEKPENRSSRIPVNPDDLSFGLALDKVHAAMHIYDVKGESACCDWLRERNFDSDSTFKATLQALLQVLPHDHEDWELARDLAVGRTRDVLDLTSARTSSLKTTSRPSRQASTTTESAVP</sequence>
<dbReference type="Proteomes" id="UP001057580">
    <property type="component" value="Plasmid unnamed1"/>
</dbReference>
<dbReference type="InterPro" id="IPR009537">
    <property type="entry name" value="DUF1156"/>
</dbReference>
<proteinExistence type="predicted"/>
<feature type="region of interest" description="Disordered" evidence="1">
    <location>
        <begin position="943"/>
        <end position="966"/>
    </location>
</feature>
<dbReference type="REBASE" id="661228">
    <property type="entry name" value="M.Ssa35S2ORF21705P"/>
</dbReference>
<feature type="region of interest" description="Disordered" evidence="1">
    <location>
        <begin position="102"/>
        <end position="127"/>
    </location>
</feature>
<dbReference type="RefSeq" id="WP_260644150.1">
    <property type="nucleotide sequence ID" value="NZ_CP104004.1"/>
</dbReference>
<gene>
    <name evidence="3" type="ORF">N0B31_21705</name>
</gene>
<dbReference type="EMBL" id="CP104004">
    <property type="protein sequence ID" value="UWM57058.1"/>
    <property type="molecule type" value="Genomic_DNA"/>
</dbReference>
<organism evidence="3 4">
    <name type="scientific">Salinirubellus salinus</name>
    <dbReference type="NCBI Taxonomy" id="1364945"/>
    <lineage>
        <taxon>Archaea</taxon>
        <taxon>Methanobacteriati</taxon>
        <taxon>Methanobacteriota</taxon>
        <taxon>Stenosarchaea group</taxon>
        <taxon>Halobacteria</taxon>
        <taxon>Halobacteriales</taxon>
        <taxon>Natronomonadaceae</taxon>
        <taxon>Salinirubellus</taxon>
    </lineage>
</organism>
<feature type="region of interest" description="Disordered" evidence="1">
    <location>
        <begin position="840"/>
        <end position="860"/>
    </location>
</feature>
<name>A0A9E7R8C0_9EURY</name>
<keyword evidence="4" id="KW-1185">Reference proteome</keyword>
<feature type="region of interest" description="Disordered" evidence="1">
    <location>
        <begin position="578"/>
        <end position="597"/>
    </location>
</feature>
<accession>A0A9E7R8C0</accession>
<evidence type="ECO:0000259" key="2">
    <source>
        <dbReference type="Pfam" id="PF06634"/>
    </source>
</evidence>
<dbReference type="AlphaFoldDB" id="A0A9E7R8C0"/>